<dbReference type="Proteomes" id="UP001145114">
    <property type="component" value="Unassembled WGS sequence"/>
</dbReference>
<protein>
    <submittedName>
        <fullName evidence="1">Uncharacterized protein</fullName>
    </submittedName>
</protein>
<evidence type="ECO:0000313" key="2">
    <source>
        <dbReference type="Proteomes" id="UP001145114"/>
    </source>
</evidence>
<dbReference type="EMBL" id="JAMZIH010008238">
    <property type="protein sequence ID" value="KAJ1672525.1"/>
    <property type="molecule type" value="Genomic_DNA"/>
</dbReference>
<comment type="caution">
    <text evidence="1">The sequence shown here is derived from an EMBL/GenBank/DDBJ whole genome shotgun (WGS) entry which is preliminary data.</text>
</comment>
<name>A0ACC1H9B1_9FUNG</name>
<accession>A0ACC1H9B1</accession>
<evidence type="ECO:0000313" key="1">
    <source>
        <dbReference type="EMBL" id="KAJ1672525.1"/>
    </source>
</evidence>
<sequence length="329" mass="35611">QPLLRPGTYPRGRLYGGRYPIENLLLDHHSAYLVEKHVLLGTTPTTTGSQESAAAAAASAFAPSIKSHYDYYRLFEHNPLIASKILPPTHPTQITQFTASWLGNGDFSLVTFRCFLEDALFDYCDAISVPVEMFHSTYSCQRLMSELLLVNRRLKVIQDQQSNPVRSPMFDKWYVKWLSNKTGFLYIAFPSTTSTIYEGAAGSEARRPNRPSSQAAGDASSSGRPSRPPSVHGSSSPHMRPRFAANGSASPRVMGRTLGEDGEPELDTASEGGDEGLYMREIEGGPPPGGETQGVGAGSEGRQSDFAPSPSIRTGHRSDRRGVAGSGSG</sequence>
<keyword evidence="2" id="KW-1185">Reference proteome</keyword>
<organism evidence="1 2">
    <name type="scientific">Spiromyces aspiralis</name>
    <dbReference type="NCBI Taxonomy" id="68401"/>
    <lineage>
        <taxon>Eukaryota</taxon>
        <taxon>Fungi</taxon>
        <taxon>Fungi incertae sedis</taxon>
        <taxon>Zoopagomycota</taxon>
        <taxon>Kickxellomycotina</taxon>
        <taxon>Kickxellomycetes</taxon>
        <taxon>Kickxellales</taxon>
        <taxon>Kickxellaceae</taxon>
        <taxon>Spiromyces</taxon>
    </lineage>
</organism>
<reference evidence="1" key="1">
    <citation type="submission" date="2022-06" db="EMBL/GenBank/DDBJ databases">
        <title>Phylogenomic reconstructions and comparative analyses of Kickxellomycotina fungi.</title>
        <authorList>
            <person name="Reynolds N.K."/>
            <person name="Stajich J.E."/>
            <person name="Barry K."/>
            <person name="Grigoriev I.V."/>
            <person name="Crous P."/>
            <person name="Smith M.E."/>
        </authorList>
    </citation>
    <scope>NUCLEOTIDE SEQUENCE</scope>
    <source>
        <strain evidence="1">RSA 2271</strain>
    </source>
</reference>
<proteinExistence type="predicted"/>
<feature type="non-terminal residue" evidence="1">
    <location>
        <position position="1"/>
    </location>
</feature>
<feature type="non-terminal residue" evidence="1">
    <location>
        <position position="329"/>
    </location>
</feature>
<gene>
    <name evidence="1" type="ORF">EV182_007002</name>
</gene>